<name>A0A4R3JDW9_9PROT</name>
<evidence type="ECO:0000313" key="6">
    <source>
        <dbReference type="Proteomes" id="UP000295304"/>
    </source>
</evidence>
<feature type="compositionally biased region" description="Polar residues" evidence="3">
    <location>
        <begin position="356"/>
        <end position="369"/>
    </location>
</feature>
<dbReference type="SUPFAM" id="SSF54106">
    <property type="entry name" value="LysM domain"/>
    <property type="match status" value="1"/>
</dbReference>
<dbReference type="SMART" id="SM00257">
    <property type="entry name" value="LysM"/>
    <property type="match status" value="1"/>
</dbReference>
<keyword evidence="2" id="KW-0081">Bacteriolytic enzyme</keyword>
<feature type="domain" description="LysM" evidence="4">
    <location>
        <begin position="213"/>
        <end position="258"/>
    </location>
</feature>
<feature type="region of interest" description="Disordered" evidence="3">
    <location>
        <begin position="270"/>
        <end position="417"/>
    </location>
</feature>
<dbReference type="AlphaFoldDB" id="A0A4R3JDW9"/>
<dbReference type="SUPFAM" id="SSF53955">
    <property type="entry name" value="Lysozyme-like"/>
    <property type="match status" value="1"/>
</dbReference>
<dbReference type="InterPro" id="IPR018392">
    <property type="entry name" value="LysM"/>
</dbReference>
<evidence type="ECO:0000256" key="1">
    <source>
        <dbReference type="ARBA" id="ARBA00022529"/>
    </source>
</evidence>
<evidence type="ECO:0000313" key="5">
    <source>
        <dbReference type="EMBL" id="TCS63964.1"/>
    </source>
</evidence>
<feature type="non-terminal residue" evidence="5">
    <location>
        <position position="417"/>
    </location>
</feature>
<dbReference type="PROSITE" id="PS51782">
    <property type="entry name" value="LYSM"/>
    <property type="match status" value="1"/>
</dbReference>
<accession>A0A4R3JDW9</accession>
<dbReference type="InterPro" id="IPR036779">
    <property type="entry name" value="LysM_dom_sf"/>
</dbReference>
<dbReference type="GO" id="GO:0003796">
    <property type="term" value="F:lysozyme activity"/>
    <property type="evidence" value="ECO:0007669"/>
    <property type="project" value="InterPro"/>
</dbReference>
<protein>
    <submittedName>
        <fullName evidence="5">LysM domain-containing protein</fullName>
    </submittedName>
</protein>
<dbReference type="Gene3D" id="3.10.350.10">
    <property type="entry name" value="LysM domain"/>
    <property type="match status" value="1"/>
</dbReference>
<dbReference type="Pfam" id="PF01476">
    <property type="entry name" value="LysM"/>
    <property type="match status" value="1"/>
</dbReference>
<keyword evidence="6" id="KW-1185">Reference proteome</keyword>
<dbReference type="CDD" id="cd00118">
    <property type="entry name" value="LysM"/>
    <property type="match status" value="1"/>
</dbReference>
<proteinExistence type="predicted"/>
<dbReference type="GO" id="GO:0031640">
    <property type="term" value="P:killing of cells of another organism"/>
    <property type="evidence" value="ECO:0007669"/>
    <property type="project" value="UniProtKB-KW"/>
</dbReference>
<reference evidence="5 6" key="1">
    <citation type="submission" date="2019-03" db="EMBL/GenBank/DDBJ databases">
        <title>Genomic Encyclopedia of Type Strains, Phase IV (KMG-IV): sequencing the most valuable type-strain genomes for metagenomic binning, comparative biology and taxonomic classification.</title>
        <authorList>
            <person name="Goeker M."/>
        </authorList>
    </citation>
    <scope>NUCLEOTIDE SEQUENCE [LARGE SCALE GENOMIC DNA]</scope>
    <source>
        <strain evidence="5 6">DSM 101688</strain>
    </source>
</reference>
<dbReference type="OrthoDB" id="7537686at2"/>
<evidence type="ECO:0000256" key="3">
    <source>
        <dbReference type="SAM" id="MobiDB-lite"/>
    </source>
</evidence>
<sequence length="417" mass="44046">MTENKISDPYKQSLGHIYDIARGIEGRMQSTYYNDGRHVPTIGIGYAAVVLGRDGRWVIKPTLEADMRAAKIPLGDSQKKTLRAIADELNKGENADTKRLDGMISALRGPELNPEQTKALFAQSYARFYDQTRNIIGDPLFAALSPKRQGILTLVTYQSPASVRRERDALQKALRAGDMKDVGRILIRIGRYLHDESRGLSFAKHFMNTNEKGTVTVNNGDTLGAISARYHVPLRAVMAANPDIANADKIRAGDLICLPRAAYRQKPGDLWADAPAAPSAQGPAQNPSDAPGAASKAQVGATKDAGKDGLSGNPAPDNRPVHKSGKGAPTDQGNAPKQAVPGQSGDGAGTAPHAQNAPSQDAPTAQNKVTAKDKAAPQNKPAGNGETKEKDAAPGTAGKVPAPAKTPGPDLSQNAID</sequence>
<keyword evidence="1" id="KW-0929">Antimicrobial</keyword>
<dbReference type="Proteomes" id="UP000295304">
    <property type="component" value="Unassembled WGS sequence"/>
</dbReference>
<evidence type="ECO:0000259" key="4">
    <source>
        <dbReference type="PROSITE" id="PS51782"/>
    </source>
</evidence>
<dbReference type="GO" id="GO:0042742">
    <property type="term" value="P:defense response to bacterium"/>
    <property type="evidence" value="ECO:0007669"/>
    <property type="project" value="UniProtKB-KW"/>
</dbReference>
<dbReference type="RefSeq" id="WP_132937941.1">
    <property type="nucleotide sequence ID" value="NZ_SLZW01000002.1"/>
</dbReference>
<evidence type="ECO:0000256" key="2">
    <source>
        <dbReference type="ARBA" id="ARBA00022638"/>
    </source>
</evidence>
<comment type="caution">
    <text evidence="5">The sequence shown here is derived from an EMBL/GenBank/DDBJ whole genome shotgun (WGS) entry which is preliminary data.</text>
</comment>
<feature type="compositionally biased region" description="Low complexity" evidence="3">
    <location>
        <begin position="272"/>
        <end position="288"/>
    </location>
</feature>
<dbReference type="Gene3D" id="1.10.530.40">
    <property type="match status" value="1"/>
</dbReference>
<dbReference type="EMBL" id="SLZW01000002">
    <property type="protein sequence ID" value="TCS63964.1"/>
    <property type="molecule type" value="Genomic_DNA"/>
</dbReference>
<gene>
    <name evidence="5" type="ORF">EDD55_1021</name>
</gene>
<dbReference type="InterPro" id="IPR023346">
    <property type="entry name" value="Lysozyme-like_dom_sf"/>
</dbReference>
<dbReference type="InterPro" id="IPR023347">
    <property type="entry name" value="Lysozyme_dom_sf"/>
</dbReference>
<organism evidence="5 6">
    <name type="scientific">Varunaivibrio sulfuroxidans</name>
    <dbReference type="NCBI Taxonomy" id="1773489"/>
    <lineage>
        <taxon>Bacteria</taxon>
        <taxon>Pseudomonadati</taxon>
        <taxon>Pseudomonadota</taxon>
        <taxon>Alphaproteobacteria</taxon>
        <taxon>Rhodospirillales</taxon>
        <taxon>Magnetovibrionaceae</taxon>
        <taxon>Varunaivibrio</taxon>
    </lineage>
</organism>